<dbReference type="EMBL" id="AP006452">
    <property type="protein sequence ID" value="BAD26482.1"/>
    <property type="molecule type" value="Genomic_DNA"/>
</dbReference>
<gene>
    <name evidence="1" type="primary">B1250G12.21</name>
</gene>
<reference evidence="2" key="1">
    <citation type="journal article" date="2005" name="Nature">
        <title>The map-based sequence of the rice genome.</title>
        <authorList>
            <consortium name="International rice genome sequencing project (IRGSP)"/>
            <person name="Matsumoto T."/>
            <person name="Wu J."/>
            <person name="Kanamori H."/>
            <person name="Katayose Y."/>
            <person name="Fujisawa M."/>
            <person name="Namiki N."/>
            <person name="Mizuno H."/>
            <person name="Yamamoto K."/>
            <person name="Antonio B.A."/>
            <person name="Baba T."/>
            <person name="Sakata K."/>
            <person name="Nagamura Y."/>
            <person name="Aoki H."/>
            <person name="Arikawa K."/>
            <person name="Arita K."/>
            <person name="Bito T."/>
            <person name="Chiden Y."/>
            <person name="Fujitsuka N."/>
            <person name="Fukunaka R."/>
            <person name="Hamada M."/>
            <person name="Harada C."/>
            <person name="Hayashi A."/>
            <person name="Hijishita S."/>
            <person name="Honda M."/>
            <person name="Hosokawa S."/>
            <person name="Ichikawa Y."/>
            <person name="Idonuma A."/>
            <person name="Iijima M."/>
            <person name="Ikeda M."/>
            <person name="Ikeno M."/>
            <person name="Ito K."/>
            <person name="Ito S."/>
            <person name="Ito T."/>
            <person name="Ito Y."/>
            <person name="Ito Y."/>
            <person name="Iwabuchi A."/>
            <person name="Kamiya K."/>
            <person name="Karasawa W."/>
            <person name="Kurita K."/>
            <person name="Katagiri S."/>
            <person name="Kikuta A."/>
            <person name="Kobayashi H."/>
            <person name="Kobayashi N."/>
            <person name="Machita K."/>
            <person name="Maehara T."/>
            <person name="Masukawa M."/>
            <person name="Mizubayashi T."/>
            <person name="Mukai Y."/>
            <person name="Nagasaki H."/>
            <person name="Nagata Y."/>
            <person name="Naito S."/>
            <person name="Nakashima M."/>
            <person name="Nakama Y."/>
            <person name="Nakamichi Y."/>
            <person name="Nakamura M."/>
            <person name="Meguro A."/>
            <person name="Negishi M."/>
            <person name="Ohta I."/>
            <person name="Ohta T."/>
            <person name="Okamoto M."/>
            <person name="Ono N."/>
            <person name="Saji S."/>
            <person name="Sakaguchi M."/>
            <person name="Sakai K."/>
            <person name="Shibata M."/>
            <person name="Shimokawa T."/>
            <person name="Song J."/>
            <person name="Takazaki Y."/>
            <person name="Terasawa K."/>
            <person name="Tsugane M."/>
            <person name="Tsuji K."/>
            <person name="Ueda S."/>
            <person name="Waki K."/>
            <person name="Yamagata H."/>
            <person name="Yamamoto M."/>
            <person name="Yamamoto S."/>
            <person name="Yamane H."/>
            <person name="Yoshiki S."/>
            <person name="Yoshihara R."/>
            <person name="Yukawa K."/>
            <person name="Zhong H."/>
            <person name="Yano M."/>
            <person name="Yuan Q."/>
            <person name="Ouyang S."/>
            <person name="Liu J."/>
            <person name="Jones K.M."/>
            <person name="Gansberger K."/>
            <person name="Moffat K."/>
            <person name="Hill J."/>
            <person name="Bera J."/>
            <person name="Fadrosh D."/>
            <person name="Jin S."/>
            <person name="Johri S."/>
            <person name="Kim M."/>
            <person name="Overton L."/>
            <person name="Reardon M."/>
            <person name="Tsitrin T."/>
            <person name="Vuong H."/>
            <person name="Weaver B."/>
            <person name="Ciecko A."/>
            <person name="Tallon L."/>
            <person name="Jackson J."/>
            <person name="Pai G."/>
            <person name="Aken S.V."/>
            <person name="Utterback T."/>
            <person name="Reidmuller S."/>
            <person name="Feldblyum T."/>
            <person name="Hsiao J."/>
            <person name="Zismann V."/>
            <person name="Iobst S."/>
            <person name="de Vazeille A.R."/>
            <person name="Buell C.R."/>
            <person name="Ying K."/>
            <person name="Li Y."/>
            <person name="Lu T."/>
            <person name="Huang Y."/>
            <person name="Zhao Q."/>
            <person name="Feng Q."/>
            <person name="Zhang L."/>
            <person name="Zhu J."/>
            <person name="Weng Q."/>
            <person name="Mu J."/>
            <person name="Lu Y."/>
            <person name="Fan D."/>
            <person name="Liu Y."/>
            <person name="Guan J."/>
            <person name="Zhang Y."/>
            <person name="Yu S."/>
            <person name="Liu X."/>
            <person name="Zhang Y."/>
            <person name="Hong G."/>
            <person name="Han B."/>
            <person name="Choisne N."/>
            <person name="Demange N."/>
            <person name="Orjeda G."/>
            <person name="Samain S."/>
            <person name="Cattolico L."/>
            <person name="Pelletier E."/>
            <person name="Couloux A."/>
            <person name="Segurens B."/>
            <person name="Wincker P."/>
            <person name="D'Hont A."/>
            <person name="Scarpelli C."/>
            <person name="Weissenbach J."/>
            <person name="Salanoubat M."/>
            <person name="Quetier F."/>
            <person name="Yu Y."/>
            <person name="Kim H.R."/>
            <person name="Rambo T."/>
            <person name="Currie J."/>
            <person name="Collura K."/>
            <person name="Luo M."/>
            <person name="Yang T."/>
            <person name="Ammiraju J.S.S."/>
            <person name="Engler F."/>
            <person name="Soderlund C."/>
            <person name="Wing R.A."/>
            <person name="Palmer L.E."/>
            <person name="de la Bastide M."/>
            <person name="Spiegel L."/>
            <person name="Nascimento L."/>
            <person name="Zutavern T."/>
            <person name="O'Shaughnessy A."/>
            <person name="Dike S."/>
            <person name="Dedhia N."/>
            <person name="Preston R."/>
            <person name="Balija V."/>
            <person name="McCombie W.R."/>
            <person name="Chow T."/>
            <person name="Chen H."/>
            <person name="Chung M."/>
            <person name="Chen C."/>
            <person name="Shaw J."/>
            <person name="Wu H."/>
            <person name="Hsiao K."/>
            <person name="Chao Y."/>
            <person name="Chu M."/>
            <person name="Cheng C."/>
            <person name="Hour A."/>
            <person name="Lee P."/>
            <person name="Lin S."/>
            <person name="Lin Y."/>
            <person name="Liou J."/>
            <person name="Liu S."/>
            <person name="Hsing Y."/>
            <person name="Raghuvanshi S."/>
            <person name="Mohanty A."/>
            <person name="Bharti A.K."/>
            <person name="Gaur A."/>
            <person name="Gupta V."/>
            <person name="Kumar D."/>
            <person name="Ravi V."/>
            <person name="Vij S."/>
            <person name="Kapur A."/>
            <person name="Khurana P."/>
            <person name="Khurana P."/>
            <person name="Khurana J.P."/>
            <person name="Tyagi A.K."/>
            <person name="Gaikwad K."/>
            <person name="Singh A."/>
            <person name="Dalal V."/>
            <person name="Srivastava S."/>
            <person name="Dixit A."/>
            <person name="Pal A.K."/>
            <person name="Ghazi I.A."/>
            <person name="Yadav M."/>
            <person name="Pandit A."/>
            <person name="Bhargava A."/>
            <person name="Sureshbabu K."/>
            <person name="Batra K."/>
            <person name="Sharma T.R."/>
            <person name="Mohapatra T."/>
            <person name="Singh N.K."/>
            <person name="Messing J."/>
            <person name="Nelson A.B."/>
            <person name="Fuks G."/>
            <person name="Kavchok S."/>
            <person name="Keizer G."/>
            <person name="Linton E."/>
            <person name="Llaca V."/>
            <person name="Song R."/>
            <person name="Tanyolac B."/>
            <person name="Young S."/>
            <person name="Ho-Il K."/>
            <person name="Hahn J.H."/>
            <person name="Sangsakoo G."/>
            <person name="Vanavichit A."/>
            <person name="de Mattos Luiz.A.T."/>
            <person name="Zimmer P.D."/>
            <person name="Malone G."/>
            <person name="Dellagostin O."/>
            <person name="de Oliveira A.C."/>
            <person name="Bevan M."/>
            <person name="Bancroft I."/>
            <person name="Minx P."/>
            <person name="Cordum H."/>
            <person name="Wilson R."/>
            <person name="Cheng Z."/>
            <person name="Jin W."/>
            <person name="Jiang J."/>
            <person name="Leong S.A."/>
            <person name="Iwama H."/>
            <person name="Gojobori T."/>
            <person name="Itoh T."/>
            <person name="Niimura Y."/>
            <person name="Fujii Y."/>
            <person name="Habara T."/>
            <person name="Sakai H."/>
            <person name="Sato Y."/>
            <person name="Wilson G."/>
            <person name="Kumar K."/>
            <person name="McCouch S."/>
            <person name="Juretic N."/>
            <person name="Hoen D."/>
            <person name="Wright S."/>
            <person name="Bruskiewich R."/>
            <person name="Bureau T."/>
            <person name="Miyao A."/>
            <person name="Hirochika H."/>
            <person name="Nishikawa T."/>
            <person name="Kadowaki K."/>
            <person name="Sugiura M."/>
            <person name="Burr B."/>
            <person name="Sasaki T."/>
        </authorList>
    </citation>
    <scope>NUCLEOTIDE SEQUENCE [LARGE SCALE GENOMIC DNA]</scope>
    <source>
        <strain evidence="2">cv. Nipponbare</strain>
    </source>
</reference>
<accession>Q6H467</accession>
<proteinExistence type="predicted"/>
<evidence type="ECO:0000313" key="1">
    <source>
        <dbReference type="EMBL" id="BAD26482.1"/>
    </source>
</evidence>
<evidence type="ECO:0000313" key="2">
    <source>
        <dbReference type="Proteomes" id="UP000000763"/>
    </source>
</evidence>
<reference evidence="2" key="2">
    <citation type="journal article" date="2008" name="Nucleic Acids Res.">
        <title>The rice annotation project database (RAP-DB): 2008 update.</title>
        <authorList>
            <consortium name="The rice annotation project (RAP)"/>
        </authorList>
    </citation>
    <scope>GENOME REANNOTATION</scope>
    <source>
        <strain evidence="2">cv. Nipponbare</strain>
    </source>
</reference>
<name>Q6H467_ORYSJ</name>
<protein>
    <submittedName>
        <fullName evidence="1">Uncharacterized protein</fullName>
    </submittedName>
</protein>
<organism evidence="1 2">
    <name type="scientific">Oryza sativa subsp. japonica</name>
    <name type="common">Rice</name>
    <dbReference type="NCBI Taxonomy" id="39947"/>
    <lineage>
        <taxon>Eukaryota</taxon>
        <taxon>Viridiplantae</taxon>
        <taxon>Streptophyta</taxon>
        <taxon>Embryophyta</taxon>
        <taxon>Tracheophyta</taxon>
        <taxon>Spermatophyta</taxon>
        <taxon>Magnoliopsida</taxon>
        <taxon>Liliopsida</taxon>
        <taxon>Poales</taxon>
        <taxon>Poaceae</taxon>
        <taxon>BOP clade</taxon>
        <taxon>Oryzoideae</taxon>
        <taxon>Oryzeae</taxon>
        <taxon>Oryzinae</taxon>
        <taxon>Oryza</taxon>
        <taxon>Oryza sativa</taxon>
    </lineage>
</organism>
<dbReference type="Proteomes" id="UP000000763">
    <property type="component" value="Chromosome 2"/>
</dbReference>
<sequence length="90" mass="9385">MRHLQICSCSCSRRHLGRQDAGPRTDDARTLLLLLMSGGERKLATVGSTVKELRALGPGGDGCNALAGVGAGSTASSANGGERPKRYKIF</sequence>
<dbReference type="AlphaFoldDB" id="Q6H467"/>